<keyword evidence="5 17" id="KW-0812">Transmembrane</keyword>
<keyword evidence="4" id="KW-0597">Phosphoprotein</keyword>
<feature type="compositionally biased region" description="Basic and acidic residues" evidence="16">
    <location>
        <begin position="10"/>
        <end position="22"/>
    </location>
</feature>
<evidence type="ECO:0000256" key="15">
    <source>
        <dbReference type="ARBA" id="ARBA00023242"/>
    </source>
</evidence>
<evidence type="ECO:0000256" key="7">
    <source>
        <dbReference type="ARBA" id="ARBA00022737"/>
    </source>
</evidence>
<evidence type="ECO:0000256" key="13">
    <source>
        <dbReference type="ARBA" id="ARBA00023136"/>
    </source>
</evidence>
<keyword evidence="21" id="KW-1185">Reference proteome</keyword>
<keyword evidence="9" id="KW-0862">Zinc</keyword>
<feature type="transmembrane region" description="Helical" evidence="17">
    <location>
        <begin position="828"/>
        <end position="851"/>
    </location>
</feature>
<evidence type="ECO:0000256" key="16">
    <source>
        <dbReference type="SAM" id="MobiDB-lite"/>
    </source>
</evidence>
<dbReference type="GO" id="GO:0005524">
    <property type="term" value="F:ATP binding"/>
    <property type="evidence" value="ECO:0007669"/>
    <property type="project" value="UniProtKB-KW"/>
</dbReference>
<dbReference type="Gene3D" id="1.20.1560.10">
    <property type="entry name" value="ABC transporter type 1, transmembrane domain"/>
    <property type="match status" value="2"/>
</dbReference>
<dbReference type="GO" id="GO:0090374">
    <property type="term" value="P:oligopeptide export from mitochondrion"/>
    <property type="evidence" value="ECO:0007669"/>
    <property type="project" value="TreeGrafter"/>
</dbReference>
<dbReference type="InterPro" id="IPR003593">
    <property type="entry name" value="AAA+_ATPase"/>
</dbReference>
<keyword evidence="7" id="KW-0677">Repeat</keyword>
<dbReference type="InterPro" id="IPR027417">
    <property type="entry name" value="P-loop_NTPase"/>
</dbReference>
<dbReference type="PROSITE" id="PS50929">
    <property type="entry name" value="ABC_TM1F"/>
    <property type="match status" value="2"/>
</dbReference>
<dbReference type="GO" id="GO:0005743">
    <property type="term" value="C:mitochondrial inner membrane"/>
    <property type="evidence" value="ECO:0007669"/>
    <property type="project" value="TreeGrafter"/>
</dbReference>
<dbReference type="Pfam" id="PF00005">
    <property type="entry name" value="ABC_tran"/>
    <property type="match status" value="2"/>
</dbReference>
<feature type="transmembrane region" description="Helical" evidence="17">
    <location>
        <begin position="948"/>
        <end position="968"/>
    </location>
</feature>
<dbReference type="InterPro" id="IPR036640">
    <property type="entry name" value="ABC1_TM_sf"/>
</dbReference>
<dbReference type="InterPro" id="IPR017871">
    <property type="entry name" value="ABC_transporter-like_CS"/>
</dbReference>
<keyword evidence="8" id="KW-0547">Nucleotide-binding</keyword>
<evidence type="ECO:0000256" key="12">
    <source>
        <dbReference type="ARBA" id="ARBA00023125"/>
    </source>
</evidence>
<dbReference type="FunFam" id="3.40.50.300:FF:001471">
    <property type="entry name" value="P-loop containing nucleoside triphosphate hydrolase protein"/>
    <property type="match status" value="1"/>
</dbReference>
<evidence type="ECO:0000256" key="1">
    <source>
        <dbReference type="ARBA" id="ARBA00004123"/>
    </source>
</evidence>
<evidence type="ECO:0000256" key="17">
    <source>
        <dbReference type="SAM" id="Phobius"/>
    </source>
</evidence>
<dbReference type="OrthoDB" id="6500128at2759"/>
<evidence type="ECO:0000256" key="4">
    <source>
        <dbReference type="ARBA" id="ARBA00022553"/>
    </source>
</evidence>
<keyword evidence="15" id="KW-0539">Nucleus</keyword>
<evidence type="ECO:0000256" key="6">
    <source>
        <dbReference type="ARBA" id="ARBA00022723"/>
    </source>
</evidence>
<dbReference type="PROSITE" id="PS00115">
    <property type="entry name" value="RNA_POL_II_REPEAT"/>
    <property type="match status" value="1"/>
</dbReference>
<dbReference type="InterPro" id="IPR000684">
    <property type="entry name" value="RNA_pol_II_repeat_euk"/>
</dbReference>
<feature type="domain" description="ABC transporter" evidence="18">
    <location>
        <begin position="1149"/>
        <end position="1457"/>
    </location>
</feature>
<gene>
    <name evidence="20" type="ORF">EJ02DRAFT_492246</name>
</gene>
<keyword evidence="10" id="KW-0067">ATP-binding</keyword>
<keyword evidence="3" id="KW-0813">Transport</keyword>
<feature type="transmembrane region" description="Helical" evidence="17">
    <location>
        <begin position="46"/>
        <end position="71"/>
    </location>
</feature>
<sequence>MATTLASNDTDEHEKTATQENEKQKYISQVSWKALFGFTTRQHMPVLIGGVLSAFIAALTMPIFAVVYGLIFREYTDYGAGKTDSNKLMSNINKHCIILTGIATVTWIANSVNFFFFLTFGELQARSARQRMFNALIQKDMTWYDIRETGVAAFLPTVQSHIRDLQLAVSAPLGEGMQSIIMGIVALGVALYYSWNLTLIIMCTLPLLYLVQSYISHRLSLRTYDQAEELKLALKYITTAIQSIETVKCFNGERYELQTFTNIGFWYGSYLVQTGNKTSGQVLTTFWAALMAISGITSILPQFIVLQKGKAAGAQLGMLVKQISTSDQNLESQGQTKPARCPGDIEFKQVTFSYPTRPDEIAIRDASLFIPAGDTTFVIGKSGSGKSTLGQLLARFYRPSSGQILLNGIPLHDLDVHWLRENVTLVEQHSVLFNDTIRHNLALGKLGNALSMQEVQDAVNFAMLEPVIQDLPDGLDADLGMKGNSLSGGQKQRMALARARIRNAPVLILDESTSALDYITRAQILEGIRKWRKGKTTVVITHDISQIQPEDFLYLMENARVVQEGYRKELESQDGAFQTFLESHEEREDDEETDDDDDLSYIGNETDKIISLYEDSRNVHSSPMRRPLSAVLFGQSVLQPFIRKPRESWAGIMMAGLGIRRRLSEDEEDENQHSGRSSMHVAPGAPKAPPGISSLKAPPDMPSSAPGAFKSRDFASRQNSMSSRHSKSYSHGRPLSYASEYGSQRSSAVSAGTTSHRISYPRPLTVPDSLPVHLETPKNRSMNGKFRTKMGLSRRKGDAEEQTTSDDSLPIKEIFKSIWPAIDWLTRLVLFAAIFCTVVHASCTPVFAWVFAQLLTTFYEPSGQKQQARSYALAILGIAVTDGTSSYLMFFCADSVAQSWTLALKTEAMKRILMQPREFFDKEENSMPRLAQTLDHFAEEARNLPGRFACVFLVIIIMIFVSVTWSLIISWKLALVALATSPILYGITTCSNMISVRWERLANEADDNVGQVLHETFVNIRTVRSLVLEGHFQKKYNDATTAAVNVGIKRAIYSGSVFGLTFTGVIFVAILLFWYGGYLIAHNVYTVNAIMETFLVLMLSINHVSYMAHYVTQVNMSRDAGSRLLRLARLPTTSDELAGSTQIQTAGDIVLKNVNFRYPSRQDVPVLQNVSFSIPQGSCTAIVGSSGSGKSTIAALLLKLYQTDAKSFWSSEPAGGMTVSDYDIKTLHTTTLRSRMAIVPQTPILFPGTIAENIAYGLSPSAPEATIECVKVAAAAAGVAEFIDSLPQGYSTLIGEGGTALSGGQAQRLSIARALVRNPDILILDEATSALDVASANIIRDTIRKLVHPTTTTNTTTTPTFPPESPSSTYSPTSPSMSPRSRSGGFWDNEDWGAGFVQGQGENKGKKQMTVIIITHAREMMTIAEHIVMLDKGRVIEEGTFRALKKKRGGAFGRLLRGERD</sequence>
<evidence type="ECO:0000256" key="14">
    <source>
        <dbReference type="ARBA" id="ARBA00023163"/>
    </source>
</evidence>
<dbReference type="GO" id="GO:0015421">
    <property type="term" value="F:ABC-type oligopeptide transporter activity"/>
    <property type="evidence" value="ECO:0007669"/>
    <property type="project" value="TreeGrafter"/>
</dbReference>
<dbReference type="GO" id="GO:0046872">
    <property type="term" value="F:metal ion binding"/>
    <property type="evidence" value="ECO:0007669"/>
    <property type="project" value="UniProtKB-KW"/>
</dbReference>
<dbReference type="CDD" id="cd18577">
    <property type="entry name" value="ABC_6TM_Pgp_ABCB1_D1_like"/>
    <property type="match status" value="1"/>
</dbReference>
<feature type="compositionally biased region" description="Acidic residues" evidence="16">
    <location>
        <begin position="587"/>
        <end position="599"/>
    </location>
</feature>
<feature type="domain" description="ABC transporter" evidence="18">
    <location>
        <begin position="345"/>
        <end position="583"/>
    </location>
</feature>
<evidence type="ECO:0000256" key="10">
    <source>
        <dbReference type="ARBA" id="ARBA00022840"/>
    </source>
</evidence>
<evidence type="ECO:0000313" key="20">
    <source>
        <dbReference type="EMBL" id="KAF1941570.1"/>
    </source>
</evidence>
<dbReference type="Proteomes" id="UP000800038">
    <property type="component" value="Unassembled WGS sequence"/>
</dbReference>
<dbReference type="InterPro" id="IPR039421">
    <property type="entry name" value="Type_1_exporter"/>
</dbReference>
<feature type="transmembrane region" description="Helical" evidence="17">
    <location>
        <begin position="974"/>
        <end position="994"/>
    </location>
</feature>
<dbReference type="SUPFAM" id="SSF90123">
    <property type="entry name" value="ABC transporter transmembrane region"/>
    <property type="match status" value="2"/>
</dbReference>
<dbReference type="PANTHER" id="PTHR43394:SF15">
    <property type="entry name" value="ALPHA-FACTOR-TRANSPORTING ATPASE"/>
    <property type="match status" value="1"/>
</dbReference>
<evidence type="ECO:0000259" key="18">
    <source>
        <dbReference type="PROSITE" id="PS50893"/>
    </source>
</evidence>
<dbReference type="GO" id="GO:0003677">
    <property type="term" value="F:DNA binding"/>
    <property type="evidence" value="ECO:0007669"/>
    <property type="project" value="UniProtKB-KW"/>
</dbReference>
<keyword evidence="12" id="KW-0238">DNA-binding</keyword>
<keyword evidence="13 17" id="KW-0472">Membrane</keyword>
<evidence type="ECO:0000259" key="19">
    <source>
        <dbReference type="PROSITE" id="PS50929"/>
    </source>
</evidence>
<feature type="region of interest" description="Disordered" evidence="16">
    <location>
        <begin position="769"/>
        <end position="804"/>
    </location>
</feature>
<accession>A0A6A5SPB8</accession>
<feature type="transmembrane region" description="Helical" evidence="17">
    <location>
        <begin position="286"/>
        <end position="306"/>
    </location>
</feature>
<dbReference type="PROSITE" id="PS00211">
    <property type="entry name" value="ABC_TRANSPORTER_1"/>
    <property type="match status" value="1"/>
</dbReference>
<feature type="region of interest" description="Disordered" evidence="16">
    <location>
        <begin position="582"/>
        <end position="601"/>
    </location>
</feature>
<dbReference type="InterPro" id="IPR011527">
    <property type="entry name" value="ABC1_TM_dom"/>
</dbReference>
<keyword evidence="6" id="KW-0479">Metal-binding</keyword>
<dbReference type="GO" id="GO:0005634">
    <property type="term" value="C:nucleus"/>
    <property type="evidence" value="ECO:0007669"/>
    <property type="project" value="UniProtKB-SubCell"/>
</dbReference>
<feature type="compositionally biased region" description="Low complexity" evidence="16">
    <location>
        <begin position="1350"/>
        <end position="1359"/>
    </location>
</feature>
<evidence type="ECO:0000256" key="5">
    <source>
        <dbReference type="ARBA" id="ARBA00022692"/>
    </source>
</evidence>
<feature type="domain" description="ABC transmembrane type-1" evidence="19">
    <location>
        <begin position="48"/>
        <end position="263"/>
    </location>
</feature>
<dbReference type="PROSITE" id="PS50893">
    <property type="entry name" value="ABC_TRANSPORTER_2"/>
    <property type="match status" value="2"/>
</dbReference>
<dbReference type="Gene3D" id="3.40.50.300">
    <property type="entry name" value="P-loop containing nucleotide triphosphate hydrolases"/>
    <property type="match status" value="3"/>
</dbReference>
<dbReference type="PANTHER" id="PTHR43394">
    <property type="entry name" value="ATP-DEPENDENT PERMEASE MDL1, MITOCHONDRIAL"/>
    <property type="match status" value="1"/>
</dbReference>
<keyword evidence="14" id="KW-0804">Transcription</keyword>
<dbReference type="EMBL" id="ML976046">
    <property type="protein sequence ID" value="KAF1941570.1"/>
    <property type="molecule type" value="Genomic_DNA"/>
</dbReference>
<organism evidence="20 21">
    <name type="scientific">Clathrospora elynae</name>
    <dbReference type="NCBI Taxonomy" id="706981"/>
    <lineage>
        <taxon>Eukaryota</taxon>
        <taxon>Fungi</taxon>
        <taxon>Dikarya</taxon>
        <taxon>Ascomycota</taxon>
        <taxon>Pezizomycotina</taxon>
        <taxon>Dothideomycetes</taxon>
        <taxon>Pleosporomycetidae</taxon>
        <taxon>Pleosporales</taxon>
        <taxon>Diademaceae</taxon>
        <taxon>Clathrospora</taxon>
    </lineage>
</organism>
<name>A0A6A5SPB8_9PLEO</name>
<feature type="transmembrane region" description="Helical" evidence="17">
    <location>
        <begin position="871"/>
        <end position="893"/>
    </location>
</feature>
<feature type="transmembrane region" description="Helical" evidence="17">
    <location>
        <begin position="1089"/>
        <end position="1108"/>
    </location>
</feature>
<reference evidence="20" key="1">
    <citation type="journal article" date="2020" name="Stud. Mycol.">
        <title>101 Dothideomycetes genomes: a test case for predicting lifestyles and emergence of pathogens.</title>
        <authorList>
            <person name="Haridas S."/>
            <person name="Albert R."/>
            <person name="Binder M."/>
            <person name="Bloem J."/>
            <person name="Labutti K."/>
            <person name="Salamov A."/>
            <person name="Andreopoulos B."/>
            <person name="Baker S."/>
            <person name="Barry K."/>
            <person name="Bills G."/>
            <person name="Bluhm B."/>
            <person name="Cannon C."/>
            <person name="Castanera R."/>
            <person name="Culley D."/>
            <person name="Daum C."/>
            <person name="Ezra D."/>
            <person name="Gonzalez J."/>
            <person name="Henrissat B."/>
            <person name="Kuo A."/>
            <person name="Liang C."/>
            <person name="Lipzen A."/>
            <person name="Lutzoni F."/>
            <person name="Magnuson J."/>
            <person name="Mondo S."/>
            <person name="Nolan M."/>
            <person name="Ohm R."/>
            <person name="Pangilinan J."/>
            <person name="Park H.-J."/>
            <person name="Ramirez L."/>
            <person name="Alfaro M."/>
            <person name="Sun H."/>
            <person name="Tritt A."/>
            <person name="Yoshinaga Y."/>
            <person name="Zwiers L.-H."/>
            <person name="Turgeon B."/>
            <person name="Goodwin S."/>
            <person name="Spatafora J."/>
            <person name="Crous P."/>
            <person name="Grigoriev I."/>
        </authorList>
    </citation>
    <scope>NUCLEOTIDE SEQUENCE</scope>
    <source>
        <strain evidence="20">CBS 161.51</strain>
    </source>
</reference>
<evidence type="ECO:0000256" key="2">
    <source>
        <dbReference type="ARBA" id="ARBA00004141"/>
    </source>
</evidence>
<feature type="transmembrane region" description="Helical" evidence="17">
    <location>
        <begin position="97"/>
        <end position="121"/>
    </location>
</feature>
<protein>
    <submittedName>
        <fullName evidence="20">Multidrug resistance protein 2</fullName>
    </submittedName>
</protein>
<evidence type="ECO:0000256" key="8">
    <source>
        <dbReference type="ARBA" id="ARBA00022741"/>
    </source>
</evidence>
<feature type="transmembrane region" description="Helical" evidence="17">
    <location>
        <begin position="180"/>
        <end position="211"/>
    </location>
</feature>
<feature type="domain" description="ABC transmembrane type-1" evidence="19">
    <location>
        <begin position="831"/>
        <end position="1116"/>
    </location>
</feature>
<dbReference type="Pfam" id="PF00664">
    <property type="entry name" value="ABC_membrane"/>
    <property type="match status" value="2"/>
</dbReference>
<comment type="subcellular location">
    <subcellularLocation>
        <location evidence="2">Membrane</location>
        <topology evidence="2">Multi-pass membrane protein</topology>
    </subcellularLocation>
    <subcellularLocation>
        <location evidence="1">Nucleus</location>
    </subcellularLocation>
</comment>
<dbReference type="GO" id="GO:0006366">
    <property type="term" value="P:transcription by RNA polymerase II"/>
    <property type="evidence" value="ECO:0007669"/>
    <property type="project" value="InterPro"/>
</dbReference>
<evidence type="ECO:0000256" key="11">
    <source>
        <dbReference type="ARBA" id="ARBA00022989"/>
    </source>
</evidence>
<feature type="region of interest" description="Disordered" evidence="16">
    <location>
        <begin position="1350"/>
        <end position="1382"/>
    </location>
</feature>
<dbReference type="SUPFAM" id="SSF52540">
    <property type="entry name" value="P-loop containing nucleoside triphosphate hydrolases"/>
    <property type="match status" value="3"/>
</dbReference>
<feature type="region of interest" description="Disordered" evidence="16">
    <location>
        <begin position="1"/>
        <end position="22"/>
    </location>
</feature>
<evidence type="ECO:0000256" key="9">
    <source>
        <dbReference type="ARBA" id="ARBA00022833"/>
    </source>
</evidence>
<evidence type="ECO:0000256" key="3">
    <source>
        <dbReference type="ARBA" id="ARBA00022448"/>
    </source>
</evidence>
<dbReference type="GO" id="GO:0016887">
    <property type="term" value="F:ATP hydrolysis activity"/>
    <property type="evidence" value="ECO:0007669"/>
    <property type="project" value="InterPro"/>
</dbReference>
<dbReference type="FunFam" id="3.40.50.300:FF:000604">
    <property type="entry name" value="ABC transporter B family member 28"/>
    <property type="match status" value="1"/>
</dbReference>
<feature type="transmembrane region" description="Helical" evidence="17">
    <location>
        <begin position="1057"/>
        <end position="1077"/>
    </location>
</feature>
<dbReference type="SMART" id="SM00382">
    <property type="entry name" value="AAA"/>
    <property type="match status" value="2"/>
</dbReference>
<proteinExistence type="predicted"/>
<evidence type="ECO:0000313" key="21">
    <source>
        <dbReference type="Proteomes" id="UP000800038"/>
    </source>
</evidence>
<feature type="compositionally biased region" description="Low complexity" evidence="16">
    <location>
        <begin position="1366"/>
        <end position="1381"/>
    </location>
</feature>
<dbReference type="CDD" id="cd18578">
    <property type="entry name" value="ABC_6TM_Pgp_ABCB1_D2_like"/>
    <property type="match status" value="1"/>
</dbReference>
<keyword evidence="11 17" id="KW-1133">Transmembrane helix</keyword>
<feature type="region of interest" description="Disordered" evidence="16">
    <location>
        <begin position="664"/>
        <end position="741"/>
    </location>
</feature>
<dbReference type="InterPro" id="IPR003439">
    <property type="entry name" value="ABC_transporter-like_ATP-bd"/>
</dbReference>